<gene>
    <name evidence="1" type="ORF">Bhyg_09932</name>
</gene>
<name>A0A9Q0RYT1_9DIPT</name>
<sequence>VVGIAFPIKSSRTITTVIPAGPIFFCAPPNIKPNFVMSNGRLNMFDDISTTNGTPLALGRPCLLYRILLLLSPLKWTMFLQTIEKGNGPNKAVKINPNK</sequence>
<feature type="non-terminal residue" evidence="1">
    <location>
        <position position="1"/>
    </location>
</feature>
<dbReference type="Proteomes" id="UP001151699">
    <property type="component" value="Chromosome X"/>
</dbReference>
<organism evidence="1 2">
    <name type="scientific">Pseudolycoriella hygida</name>
    <dbReference type="NCBI Taxonomy" id="35572"/>
    <lineage>
        <taxon>Eukaryota</taxon>
        <taxon>Metazoa</taxon>
        <taxon>Ecdysozoa</taxon>
        <taxon>Arthropoda</taxon>
        <taxon>Hexapoda</taxon>
        <taxon>Insecta</taxon>
        <taxon>Pterygota</taxon>
        <taxon>Neoptera</taxon>
        <taxon>Endopterygota</taxon>
        <taxon>Diptera</taxon>
        <taxon>Nematocera</taxon>
        <taxon>Sciaroidea</taxon>
        <taxon>Sciaridae</taxon>
        <taxon>Pseudolycoriella</taxon>
    </lineage>
</organism>
<proteinExistence type="predicted"/>
<keyword evidence="2" id="KW-1185">Reference proteome</keyword>
<evidence type="ECO:0000313" key="1">
    <source>
        <dbReference type="EMBL" id="KAJ6637203.1"/>
    </source>
</evidence>
<feature type="non-terminal residue" evidence="1">
    <location>
        <position position="99"/>
    </location>
</feature>
<dbReference type="AlphaFoldDB" id="A0A9Q0RYT1"/>
<protein>
    <submittedName>
        <fullName evidence="1">Uncharacterized protein</fullName>
    </submittedName>
</protein>
<accession>A0A9Q0RYT1</accession>
<dbReference type="EMBL" id="WJQU01000003">
    <property type="protein sequence ID" value="KAJ6637203.1"/>
    <property type="molecule type" value="Genomic_DNA"/>
</dbReference>
<evidence type="ECO:0000313" key="2">
    <source>
        <dbReference type="Proteomes" id="UP001151699"/>
    </source>
</evidence>
<comment type="caution">
    <text evidence="1">The sequence shown here is derived from an EMBL/GenBank/DDBJ whole genome shotgun (WGS) entry which is preliminary data.</text>
</comment>
<reference evidence="1" key="1">
    <citation type="submission" date="2022-07" db="EMBL/GenBank/DDBJ databases">
        <authorList>
            <person name="Trinca V."/>
            <person name="Uliana J.V.C."/>
            <person name="Torres T.T."/>
            <person name="Ward R.J."/>
            <person name="Monesi N."/>
        </authorList>
    </citation>
    <scope>NUCLEOTIDE SEQUENCE</scope>
    <source>
        <strain evidence="1">HSMRA1968</strain>
        <tissue evidence="1">Whole embryos</tissue>
    </source>
</reference>